<name>A0A6J4V621_9BACT</name>
<feature type="non-terminal residue" evidence="2">
    <location>
        <position position="33"/>
    </location>
</feature>
<gene>
    <name evidence="2" type="ORF">AVDCRST_MAG88-2213</name>
</gene>
<organism evidence="2">
    <name type="scientific">uncultured Thermomicrobiales bacterium</name>
    <dbReference type="NCBI Taxonomy" id="1645740"/>
    <lineage>
        <taxon>Bacteria</taxon>
        <taxon>Pseudomonadati</taxon>
        <taxon>Thermomicrobiota</taxon>
        <taxon>Thermomicrobia</taxon>
        <taxon>Thermomicrobiales</taxon>
        <taxon>environmental samples</taxon>
    </lineage>
</organism>
<dbReference type="EMBL" id="CADCWM010000570">
    <property type="protein sequence ID" value="CAA9569636.1"/>
    <property type="molecule type" value="Genomic_DNA"/>
</dbReference>
<accession>A0A6J4V621</accession>
<reference evidence="2" key="1">
    <citation type="submission" date="2020-02" db="EMBL/GenBank/DDBJ databases">
        <authorList>
            <person name="Meier V. D."/>
        </authorList>
    </citation>
    <scope>NUCLEOTIDE SEQUENCE</scope>
    <source>
        <strain evidence="2">AVDCRST_MAG88</strain>
    </source>
</reference>
<feature type="region of interest" description="Disordered" evidence="1">
    <location>
        <begin position="1"/>
        <end position="33"/>
    </location>
</feature>
<feature type="non-terminal residue" evidence="2">
    <location>
        <position position="1"/>
    </location>
</feature>
<evidence type="ECO:0000313" key="2">
    <source>
        <dbReference type="EMBL" id="CAA9569636.1"/>
    </source>
</evidence>
<sequence length="33" mass="3962">ASRNPLRQFHPPGWPRSHRPDTRRDRQGGERQL</sequence>
<feature type="compositionally biased region" description="Basic and acidic residues" evidence="1">
    <location>
        <begin position="18"/>
        <end position="33"/>
    </location>
</feature>
<protein>
    <submittedName>
        <fullName evidence="2">Uncharacterized protein</fullName>
    </submittedName>
</protein>
<dbReference type="AlphaFoldDB" id="A0A6J4V621"/>
<evidence type="ECO:0000256" key="1">
    <source>
        <dbReference type="SAM" id="MobiDB-lite"/>
    </source>
</evidence>
<proteinExistence type="predicted"/>